<dbReference type="EMBL" id="UYJE01000650">
    <property type="protein sequence ID" value="VDH94920.1"/>
    <property type="molecule type" value="Genomic_DNA"/>
</dbReference>
<dbReference type="Proteomes" id="UP000596742">
    <property type="component" value="Unassembled WGS sequence"/>
</dbReference>
<feature type="domain" description="Death" evidence="1">
    <location>
        <begin position="956"/>
        <end position="1007"/>
    </location>
</feature>
<keyword evidence="3" id="KW-1185">Reference proteome</keyword>
<comment type="caution">
    <text evidence="2">The sequence shown here is derived from an EMBL/GenBank/DDBJ whole genome shotgun (WGS) entry which is preliminary data.</text>
</comment>
<name>A0A8B6BU41_MYTGA</name>
<accession>A0A8B6BU41</accession>
<protein>
    <recommendedName>
        <fullName evidence="1">Death domain-containing protein</fullName>
    </recommendedName>
</protein>
<evidence type="ECO:0000313" key="3">
    <source>
        <dbReference type="Proteomes" id="UP000596742"/>
    </source>
</evidence>
<dbReference type="CDD" id="cd01670">
    <property type="entry name" value="Death"/>
    <property type="match status" value="1"/>
</dbReference>
<evidence type="ECO:0000259" key="1">
    <source>
        <dbReference type="PROSITE" id="PS50017"/>
    </source>
</evidence>
<dbReference type="AlphaFoldDB" id="A0A8B6BU41"/>
<dbReference type="SUPFAM" id="SSF47986">
    <property type="entry name" value="DEATH domain"/>
    <property type="match status" value="1"/>
</dbReference>
<evidence type="ECO:0000313" key="2">
    <source>
        <dbReference type="EMBL" id="VDH94920.1"/>
    </source>
</evidence>
<dbReference type="Gene3D" id="1.10.533.10">
    <property type="entry name" value="Death Domain, Fas"/>
    <property type="match status" value="1"/>
</dbReference>
<dbReference type="OrthoDB" id="6085938at2759"/>
<reference evidence="2" key="1">
    <citation type="submission" date="2018-11" db="EMBL/GenBank/DDBJ databases">
        <authorList>
            <person name="Alioto T."/>
            <person name="Alioto T."/>
        </authorList>
    </citation>
    <scope>NUCLEOTIDE SEQUENCE</scope>
</reference>
<dbReference type="InterPro" id="IPR000488">
    <property type="entry name" value="Death_dom"/>
</dbReference>
<dbReference type="PROSITE" id="PS50017">
    <property type="entry name" value="DEATH_DOMAIN"/>
    <property type="match status" value="1"/>
</dbReference>
<dbReference type="InterPro" id="IPR011029">
    <property type="entry name" value="DEATH-like_dom_sf"/>
</dbReference>
<dbReference type="CDD" id="cd01671">
    <property type="entry name" value="CARD"/>
    <property type="match status" value="1"/>
</dbReference>
<proteinExistence type="predicted"/>
<gene>
    <name evidence="2" type="ORF">MGAL_10B016739</name>
</gene>
<dbReference type="GO" id="GO:0007165">
    <property type="term" value="P:signal transduction"/>
    <property type="evidence" value="ECO:0007669"/>
    <property type="project" value="InterPro"/>
</dbReference>
<dbReference type="Pfam" id="PF00531">
    <property type="entry name" value="Death"/>
    <property type="match status" value="1"/>
</dbReference>
<organism evidence="2 3">
    <name type="scientific">Mytilus galloprovincialis</name>
    <name type="common">Mediterranean mussel</name>
    <dbReference type="NCBI Taxonomy" id="29158"/>
    <lineage>
        <taxon>Eukaryota</taxon>
        <taxon>Metazoa</taxon>
        <taxon>Spiralia</taxon>
        <taxon>Lophotrochozoa</taxon>
        <taxon>Mollusca</taxon>
        <taxon>Bivalvia</taxon>
        <taxon>Autobranchia</taxon>
        <taxon>Pteriomorphia</taxon>
        <taxon>Mytilida</taxon>
        <taxon>Mytiloidea</taxon>
        <taxon>Mytilidae</taxon>
        <taxon>Mytilinae</taxon>
        <taxon>Mytilus</taxon>
    </lineage>
</organism>
<sequence length="1054" mass="122006">MDVWMYECMDVWMYGWIDGWMDGRMDGWIDGWMDGWIDGLNIIKAISSGKHIDEHAIVDIKALKLLDYQLKLLAKLQPPSILEQDNEIMSSVTQILDKVMTNIQMVADYVCEITTKLDDVRDIIKEYDIEIAENLQEIIKEHMLTESNCLKRDSSTVEDNSRITIAKKKLKQFRNKQLLGRQDHELKELIAKTEEILLRSETEVDYCKEDIANLEEHLVSWTNTLEQIEVKKLRLMDNEKSNNNNDTNTSNGTENGIVEHVNGLHDTEGFDRQHPNWQTWPLFVYDIKGTSRFNQRICCVILATPGSLNRSDISCEAADSYHLLDNCLEFIDEQAISGLITIKANEEKSIKFEVPILVYIPVVSHNSSLIPTVKYYKGDCWAEGLAAPSINIPDVANVSFIGASIPVRDLVCLQCIAVARYRRHEVDVDEKGLTYELHDDRNIKISIPPMTFPNTSKVLSKVVSWNKVGVEIDSQLNSNLKYIKAIGSYLEVASETVTKSDIEVILYNIGWFLEKEGATILTTNQETLHRCSRWIINNMKPIMADNIQTTCEDAPKDHQVLRTRGDKNRMVLYNLINCNDTDFDSFIQQLEKTNQQHIIEVLNRVKTDIVLAQSQTSAKETNFSQDHQFYNGNLYIIMKSDDKEWKPVLHEQKPMNPKSRVITLEKGHCVYKIISFTSSEELTSRELENAANVLDELTYFTKVKIICRQNEEDLHDVIIHCTKSCEAEQRLSELDNRGYTQGPPASEEFGLIDGEEIEIRFEHNIQMTKYKLFPLKIKYFANIEPMKFSGRIEIVDINDQRGDATHHGQLVYKVTTGRYDKERKGTMHIHFPKELEANIEDFVHTGVDPVRLLAKHIAWQQTYDNSYSTRWVTYAGNLVQQDMPTYRQIIRDIDEYQSNDSERDRCEAFILRWSSHYSDPNINKIEKMLEAQSEEETRQKANQFIMLYLPPFGYFTNERIEKIAYIIARDWKIIAEKLNFSNYDISRIISSEDGLVRQAMRMLEMWRIVDAVVMTPESPLRKLCKISESLICVNALIEWLKEYEKNSNDNSSTD</sequence>